<reference evidence="5" key="1">
    <citation type="submission" date="2018-05" db="EMBL/GenBank/DDBJ databases">
        <authorList>
            <person name="Lanie J.A."/>
            <person name="Ng W.-L."/>
            <person name="Kazmierczak K.M."/>
            <person name="Andrzejewski T.M."/>
            <person name="Davidsen T.M."/>
            <person name="Wayne K.J."/>
            <person name="Tettelin H."/>
            <person name="Glass J.I."/>
            <person name="Rusch D."/>
            <person name="Podicherti R."/>
            <person name="Tsui H.-C.T."/>
            <person name="Winkler M.E."/>
        </authorList>
    </citation>
    <scope>NUCLEOTIDE SEQUENCE</scope>
</reference>
<dbReference type="Gene3D" id="3.20.20.30">
    <property type="entry name" value="Luciferase-like domain"/>
    <property type="match status" value="1"/>
</dbReference>
<dbReference type="InterPro" id="IPR011251">
    <property type="entry name" value="Luciferase-like_dom"/>
</dbReference>
<proteinExistence type="predicted"/>
<dbReference type="PANTHER" id="PTHR30137:SF16">
    <property type="entry name" value="BLL0895 PROTEIN"/>
    <property type="match status" value="1"/>
</dbReference>
<evidence type="ECO:0000313" key="5">
    <source>
        <dbReference type="EMBL" id="SVB90700.1"/>
    </source>
</evidence>
<evidence type="ECO:0000256" key="2">
    <source>
        <dbReference type="ARBA" id="ARBA00023002"/>
    </source>
</evidence>
<evidence type="ECO:0000256" key="3">
    <source>
        <dbReference type="ARBA" id="ARBA00023033"/>
    </source>
</evidence>
<feature type="domain" description="Luciferase-like" evidence="4">
    <location>
        <begin position="7"/>
        <end position="325"/>
    </location>
</feature>
<dbReference type="AlphaFoldDB" id="A0A382HTT0"/>
<sequence>MAIKLGLFMMPNHPPTVSINDAHDFDIETIVVADQLGYQEVWVGEHFTAPWEPIPSPDILIAQALLKTKNIRLGAGAHLLPYHHPVELAQRISYLDHLSKGRLLVGIGAGGLPSDAEIFNVDIKAGENRAMTREALDIMLFLWDQDTTGEFNGKFWTVRKPDPKKWEHVSLRHFLLPYQKPYPPIGLAGSSFNSGTLKVAGEKGFIPMSVGAGGDFLKSHWDSVSEGALKSGLKPDRQKWRVLRDIWVADTDEEAINYARKGMLSRAWREYLLPLFKSGENPTIHGYKHDLSVKTEDVNVDYMLEHIWIVGSPETVANKIRKLFEISGGFGVLLGQVLDYSENKKNWHKSLRLLSEKVIPSLEDLKIND</sequence>
<dbReference type="GO" id="GO:0004497">
    <property type="term" value="F:monooxygenase activity"/>
    <property type="evidence" value="ECO:0007669"/>
    <property type="project" value="UniProtKB-KW"/>
</dbReference>
<dbReference type="InterPro" id="IPR036661">
    <property type="entry name" value="Luciferase-like_sf"/>
</dbReference>
<dbReference type="PANTHER" id="PTHR30137">
    <property type="entry name" value="LUCIFERASE-LIKE MONOOXYGENASE"/>
    <property type="match status" value="1"/>
</dbReference>
<protein>
    <recommendedName>
        <fullName evidence="4">Luciferase-like domain-containing protein</fullName>
    </recommendedName>
</protein>
<keyword evidence="3" id="KW-0503">Monooxygenase</keyword>
<dbReference type="GO" id="GO:0016705">
    <property type="term" value="F:oxidoreductase activity, acting on paired donors, with incorporation or reduction of molecular oxygen"/>
    <property type="evidence" value="ECO:0007669"/>
    <property type="project" value="InterPro"/>
</dbReference>
<evidence type="ECO:0000256" key="1">
    <source>
        <dbReference type="ARBA" id="ARBA00022630"/>
    </source>
</evidence>
<name>A0A382HTT0_9ZZZZ</name>
<dbReference type="GO" id="GO:0005829">
    <property type="term" value="C:cytosol"/>
    <property type="evidence" value="ECO:0007669"/>
    <property type="project" value="TreeGrafter"/>
</dbReference>
<accession>A0A382HTT0</accession>
<keyword evidence="2" id="KW-0560">Oxidoreductase</keyword>
<dbReference type="Pfam" id="PF00296">
    <property type="entry name" value="Bac_luciferase"/>
    <property type="match status" value="1"/>
</dbReference>
<dbReference type="SUPFAM" id="SSF51679">
    <property type="entry name" value="Bacterial luciferase-like"/>
    <property type="match status" value="1"/>
</dbReference>
<organism evidence="5">
    <name type="scientific">marine metagenome</name>
    <dbReference type="NCBI Taxonomy" id="408172"/>
    <lineage>
        <taxon>unclassified sequences</taxon>
        <taxon>metagenomes</taxon>
        <taxon>ecological metagenomes</taxon>
    </lineage>
</organism>
<dbReference type="EMBL" id="UINC01063258">
    <property type="protein sequence ID" value="SVB90700.1"/>
    <property type="molecule type" value="Genomic_DNA"/>
</dbReference>
<gene>
    <name evidence="5" type="ORF">METZ01_LOCUS243554</name>
</gene>
<dbReference type="InterPro" id="IPR050766">
    <property type="entry name" value="Bact_Lucif_Oxidored"/>
</dbReference>
<keyword evidence="1" id="KW-0285">Flavoprotein</keyword>
<evidence type="ECO:0000259" key="4">
    <source>
        <dbReference type="Pfam" id="PF00296"/>
    </source>
</evidence>